<dbReference type="AlphaFoldDB" id="A0A813FR07"/>
<reference evidence="2" key="1">
    <citation type="submission" date="2021-02" db="EMBL/GenBank/DDBJ databases">
        <authorList>
            <person name="Dougan E. K."/>
            <person name="Rhodes N."/>
            <person name="Thang M."/>
            <person name="Chan C."/>
        </authorList>
    </citation>
    <scope>NUCLEOTIDE SEQUENCE</scope>
</reference>
<dbReference type="InterPro" id="IPR051017">
    <property type="entry name" value="Aldolase-II_Adducin_sf"/>
</dbReference>
<dbReference type="Pfam" id="PF00596">
    <property type="entry name" value="Aldolase_II"/>
    <property type="match status" value="1"/>
</dbReference>
<dbReference type="PANTHER" id="PTHR10672:SF3">
    <property type="entry name" value="PROTEIN HU-LI TAI SHAO"/>
    <property type="match status" value="1"/>
</dbReference>
<dbReference type="SMART" id="SM01007">
    <property type="entry name" value="Aldolase_II"/>
    <property type="match status" value="1"/>
</dbReference>
<sequence>MAVSQAGAIQNAKAQTTEWLDSVYPKYSLDSQLALAARWLGMNGHGGSLAGQISCRVPHPVHGNQALALRVSKYGYSFEEMGPDSMITTDENLAPLEPASSEDKSFPNYATRFHKHVYAAREDVTCIIHTHPFYCSVLGLLESEQLADHMDMMGVYEDVAFAKDWPGVPFGDEEGEFMVRNMAGKNAIILPNHGMLVVGKTLESALYRAYFLEQAAKLTVTALSAKVALRRPVSPELARIARDWRMNDAPVKAHVAYFFRKVVEELSKERALGNHTSACFLTLLNAEL</sequence>
<evidence type="ECO:0000313" key="3">
    <source>
        <dbReference type="Proteomes" id="UP000654075"/>
    </source>
</evidence>
<proteinExistence type="predicted"/>
<protein>
    <recommendedName>
        <fullName evidence="1">Class II aldolase/adducin N-terminal domain-containing protein</fullName>
    </recommendedName>
</protein>
<evidence type="ECO:0000259" key="1">
    <source>
        <dbReference type="SMART" id="SM01007"/>
    </source>
</evidence>
<accession>A0A813FR07</accession>
<dbReference type="Gene3D" id="3.40.225.10">
    <property type="entry name" value="Class II aldolase/adducin N-terminal domain"/>
    <property type="match status" value="1"/>
</dbReference>
<dbReference type="PANTHER" id="PTHR10672">
    <property type="entry name" value="ADDUCIN"/>
    <property type="match status" value="1"/>
</dbReference>
<dbReference type="InterPro" id="IPR036409">
    <property type="entry name" value="Aldolase_II/adducin_N_sf"/>
</dbReference>
<dbReference type="EMBL" id="CAJNNV010025582">
    <property type="protein sequence ID" value="CAE8615215.1"/>
    <property type="molecule type" value="Genomic_DNA"/>
</dbReference>
<comment type="caution">
    <text evidence="2">The sequence shown here is derived from an EMBL/GenBank/DDBJ whole genome shotgun (WGS) entry which is preliminary data.</text>
</comment>
<gene>
    <name evidence="2" type="ORF">PGLA1383_LOCUS32930</name>
</gene>
<organism evidence="2 3">
    <name type="scientific">Polarella glacialis</name>
    <name type="common">Dinoflagellate</name>
    <dbReference type="NCBI Taxonomy" id="89957"/>
    <lineage>
        <taxon>Eukaryota</taxon>
        <taxon>Sar</taxon>
        <taxon>Alveolata</taxon>
        <taxon>Dinophyceae</taxon>
        <taxon>Suessiales</taxon>
        <taxon>Suessiaceae</taxon>
        <taxon>Polarella</taxon>
    </lineage>
</organism>
<dbReference type="OrthoDB" id="3238794at2759"/>
<keyword evidence="3" id="KW-1185">Reference proteome</keyword>
<dbReference type="GO" id="GO:0051015">
    <property type="term" value="F:actin filament binding"/>
    <property type="evidence" value="ECO:0007669"/>
    <property type="project" value="TreeGrafter"/>
</dbReference>
<dbReference type="Proteomes" id="UP000654075">
    <property type="component" value="Unassembled WGS sequence"/>
</dbReference>
<dbReference type="SUPFAM" id="SSF53639">
    <property type="entry name" value="AraD/HMP-PK domain-like"/>
    <property type="match status" value="1"/>
</dbReference>
<evidence type="ECO:0000313" key="2">
    <source>
        <dbReference type="EMBL" id="CAE8615215.1"/>
    </source>
</evidence>
<dbReference type="InterPro" id="IPR001303">
    <property type="entry name" value="Aldolase_II/adducin_N"/>
</dbReference>
<feature type="domain" description="Class II aldolase/adducin N-terminal" evidence="1">
    <location>
        <begin position="31"/>
        <end position="220"/>
    </location>
</feature>
<name>A0A813FR07_POLGL</name>
<dbReference type="GO" id="GO:0005856">
    <property type="term" value="C:cytoskeleton"/>
    <property type="evidence" value="ECO:0007669"/>
    <property type="project" value="TreeGrafter"/>
</dbReference>